<dbReference type="GO" id="GO:0005246">
    <property type="term" value="F:calcium channel regulator activity"/>
    <property type="evidence" value="ECO:0007669"/>
    <property type="project" value="TreeGrafter"/>
</dbReference>
<dbReference type="InterPro" id="IPR051641">
    <property type="entry name" value="RGK_GTP-binding_reg"/>
</dbReference>
<keyword evidence="4" id="KW-1185">Reference proteome</keyword>
<dbReference type="PROSITE" id="PS51419">
    <property type="entry name" value="RAB"/>
    <property type="match status" value="1"/>
</dbReference>
<dbReference type="PANTHER" id="PTHR45775">
    <property type="entry name" value="RAD, GEM/KIR FAMILY MEMBER 2, ISOFORM C"/>
    <property type="match status" value="1"/>
</dbReference>
<sequence>MPMNGLSFADADRHKRVSSPAMAEIAMRTLHVSPRPRLRSTSMKKPKLRPPDDFDLGDIRPRTSSLPTRNNVKKPNLLEIKSAEILYEDSEHDLYRVRTFEKTAKGLVNRGDSFISRSTNSVVSSGSEFGALSRTSSSTSQTSFTEHGKSYRILMMGAEGVGKTALTQQFMTSEYLGGFDTSIDGEEEKTVSVLLNGEESSMSFVDPDADTVTPRCAPNCSCIDAYVVVYCIDDRSSFDRAVDILYNLRKEEHNDSAIILVANKCELARSRLITMEEAQAVAKTYDCKFIETSTVLNHNVDELLVGILSQIRLKIKQNEKSHSRLEQIQGCVNKSKQILHKIFSKKEGTTKSCENLYVL</sequence>
<evidence type="ECO:0000256" key="3">
    <source>
        <dbReference type="SAM" id="MobiDB-lite"/>
    </source>
</evidence>
<name>A0A8B8EXD2_CRAVI</name>
<organism evidence="4 5">
    <name type="scientific">Crassostrea virginica</name>
    <name type="common">Eastern oyster</name>
    <dbReference type="NCBI Taxonomy" id="6565"/>
    <lineage>
        <taxon>Eukaryota</taxon>
        <taxon>Metazoa</taxon>
        <taxon>Spiralia</taxon>
        <taxon>Lophotrochozoa</taxon>
        <taxon>Mollusca</taxon>
        <taxon>Bivalvia</taxon>
        <taxon>Autobranchia</taxon>
        <taxon>Pteriomorphia</taxon>
        <taxon>Ostreida</taxon>
        <taxon>Ostreoidea</taxon>
        <taxon>Ostreidae</taxon>
        <taxon>Crassostrea</taxon>
    </lineage>
</organism>
<protein>
    <submittedName>
        <fullName evidence="5">GTP-binding protein GEM-like</fullName>
    </submittedName>
</protein>
<dbReference type="SMART" id="SM00173">
    <property type="entry name" value="RAS"/>
    <property type="match status" value="1"/>
</dbReference>
<dbReference type="PROSITE" id="PS51421">
    <property type="entry name" value="RAS"/>
    <property type="match status" value="1"/>
</dbReference>
<comment type="similarity">
    <text evidence="1">Belongs to the small GTPase superfamily. RGK family.</text>
</comment>
<feature type="region of interest" description="Disordered" evidence="3">
    <location>
        <begin position="31"/>
        <end position="70"/>
    </location>
</feature>
<feature type="compositionally biased region" description="Basic and acidic residues" evidence="3">
    <location>
        <begin position="49"/>
        <end position="61"/>
    </location>
</feature>
<evidence type="ECO:0000313" key="4">
    <source>
        <dbReference type="Proteomes" id="UP000694844"/>
    </source>
</evidence>
<dbReference type="RefSeq" id="XP_022344675.1">
    <property type="nucleotide sequence ID" value="XM_022488967.1"/>
</dbReference>
<proteinExistence type="inferred from homology"/>
<evidence type="ECO:0000313" key="5">
    <source>
        <dbReference type="RefSeq" id="XP_022344675.1"/>
    </source>
</evidence>
<dbReference type="PANTHER" id="PTHR45775:SF6">
    <property type="entry name" value="RAD, GEM_KIR FAMILY MEMBER 2, ISOFORM C"/>
    <property type="match status" value="1"/>
</dbReference>
<dbReference type="AlphaFoldDB" id="A0A8B8EXD2"/>
<dbReference type="GeneID" id="111137496"/>
<dbReference type="Gene3D" id="3.40.50.300">
    <property type="entry name" value="P-loop containing nucleotide triphosphate hydrolases"/>
    <property type="match status" value="1"/>
</dbReference>
<evidence type="ECO:0000256" key="1">
    <source>
        <dbReference type="ARBA" id="ARBA00008846"/>
    </source>
</evidence>
<keyword evidence="2" id="KW-0597">Phosphoprotein</keyword>
<dbReference type="KEGG" id="cvn:111137496"/>
<dbReference type="SMART" id="SM00175">
    <property type="entry name" value="RAB"/>
    <property type="match status" value="1"/>
</dbReference>
<dbReference type="PRINTS" id="PR00449">
    <property type="entry name" value="RASTRNSFRMNG"/>
</dbReference>
<accession>A0A8B8EXD2</accession>
<reference evidence="5" key="1">
    <citation type="submission" date="2025-08" db="UniProtKB">
        <authorList>
            <consortium name="RefSeq"/>
        </authorList>
    </citation>
    <scope>IDENTIFICATION</scope>
    <source>
        <tissue evidence="5">Whole sample</tissue>
    </source>
</reference>
<feature type="region of interest" description="Disordered" evidence="3">
    <location>
        <begin position="124"/>
        <end position="143"/>
    </location>
</feature>
<dbReference type="Proteomes" id="UP000694844">
    <property type="component" value="Chromosome 5"/>
</dbReference>
<dbReference type="OrthoDB" id="5239715at2759"/>
<dbReference type="FunFam" id="3.40.50.300:FF:000664">
    <property type="entry name" value="Uncharacterized protein, isoform B"/>
    <property type="match status" value="1"/>
</dbReference>
<dbReference type="GO" id="GO:0005525">
    <property type="term" value="F:GTP binding"/>
    <property type="evidence" value="ECO:0007669"/>
    <property type="project" value="InterPro"/>
</dbReference>
<dbReference type="SUPFAM" id="SSF52540">
    <property type="entry name" value="P-loop containing nucleoside triphosphate hydrolases"/>
    <property type="match status" value="1"/>
</dbReference>
<dbReference type="InterPro" id="IPR027417">
    <property type="entry name" value="P-loop_NTPase"/>
</dbReference>
<feature type="compositionally biased region" description="Basic residues" evidence="3">
    <location>
        <begin position="34"/>
        <end position="48"/>
    </location>
</feature>
<dbReference type="Pfam" id="PF00071">
    <property type="entry name" value="Ras"/>
    <property type="match status" value="1"/>
</dbReference>
<dbReference type="InterPro" id="IPR001806">
    <property type="entry name" value="Small_GTPase"/>
</dbReference>
<dbReference type="GO" id="GO:0003924">
    <property type="term" value="F:GTPase activity"/>
    <property type="evidence" value="ECO:0007669"/>
    <property type="project" value="InterPro"/>
</dbReference>
<gene>
    <name evidence="5" type="primary">LOC111137496</name>
</gene>
<evidence type="ECO:0000256" key="2">
    <source>
        <dbReference type="ARBA" id="ARBA00022553"/>
    </source>
</evidence>
<dbReference type="GO" id="GO:0005886">
    <property type="term" value="C:plasma membrane"/>
    <property type="evidence" value="ECO:0007669"/>
    <property type="project" value="TreeGrafter"/>
</dbReference>